<reference evidence="1" key="2">
    <citation type="submission" date="2020-09" db="EMBL/GenBank/DDBJ databases">
        <authorList>
            <person name="Sun Q."/>
            <person name="Ohkuma M."/>
        </authorList>
    </citation>
    <scope>NUCLEOTIDE SEQUENCE</scope>
    <source>
        <strain evidence="1">JCM 3051</strain>
    </source>
</reference>
<dbReference type="Gene3D" id="3.40.1440.10">
    <property type="entry name" value="GIY-YIG endonuclease"/>
    <property type="match status" value="1"/>
</dbReference>
<protein>
    <recommendedName>
        <fullName evidence="3">GIY-YIG catalytic domain-containing protein</fullName>
    </recommendedName>
</protein>
<dbReference type="SUPFAM" id="SSF82771">
    <property type="entry name" value="GIY-YIG endonuclease"/>
    <property type="match status" value="1"/>
</dbReference>
<dbReference type="InterPro" id="IPR035901">
    <property type="entry name" value="GIY-YIG_endonuc_sf"/>
</dbReference>
<keyword evidence="2" id="KW-1185">Reference proteome</keyword>
<reference evidence="1" key="1">
    <citation type="journal article" date="2014" name="Int. J. Syst. Evol. Microbiol.">
        <title>Complete genome sequence of Corynebacterium casei LMG S-19264T (=DSM 44701T), isolated from a smear-ripened cheese.</title>
        <authorList>
            <consortium name="US DOE Joint Genome Institute (JGI-PGF)"/>
            <person name="Walter F."/>
            <person name="Albersmeier A."/>
            <person name="Kalinowski J."/>
            <person name="Ruckert C."/>
        </authorList>
    </citation>
    <scope>NUCLEOTIDE SEQUENCE</scope>
    <source>
        <strain evidence="1">JCM 3051</strain>
    </source>
</reference>
<accession>A0A8H9GPL6</accession>
<dbReference type="AlphaFoldDB" id="A0A8H9GPL6"/>
<evidence type="ECO:0000313" key="2">
    <source>
        <dbReference type="Proteomes" id="UP000655589"/>
    </source>
</evidence>
<gene>
    <name evidence="1" type="ORF">GCM10010102_43640</name>
</gene>
<sequence length="188" mass="21003">MQAERTDTFRCFDLHPSDLLASLRNRLVIEWSRDAVNWVKTGTTAAQFRLLEIADPAEVPFPGFDKVVIDFPTLVDVIESSRYRSWQTALASVQGIYLIADSRTGKHYVGKADGAERVLGRWSAYARTGHGGNVALADLIGVDPGHGNDFRFSILRVFGPDTPKADVDAAEDHYKRALMTREFGYNRN</sequence>
<evidence type="ECO:0008006" key="3">
    <source>
        <dbReference type="Google" id="ProtNLM"/>
    </source>
</evidence>
<dbReference type="CDD" id="cd10446">
    <property type="entry name" value="GIY-YIG_unchar_1"/>
    <property type="match status" value="1"/>
</dbReference>
<evidence type="ECO:0000313" key="1">
    <source>
        <dbReference type="EMBL" id="GGM43395.1"/>
    </source>
</evidence>
<dbReference type="EMBL" id="BMPT01000027">
    <property type="protein sequence ID" value="GGM43395.1"/>
    <property type="molecule type" value="Genomic_DNA"/>
</dbReference>
<proteinExistence type="predicted"/>
<dbReference type="Proteomes" id="UP000655589">
    <property type="component" value="Unassembled WGS sequence"/>
</dbReference>
<name>A0A8H9GPL6_9MICO</name>
<comment type="caution">
    <text evidence="1">The sequence shown here is derived from an EMBL/GenBank/DDBJ whole genome shotgun (WGS) entry which is preliminary data.</text>
</comment>
<organism evidence="1 2">
    <name type="scientific">Promicromonospora citrea</name>
    <dbReference type="NCBI Taxonomy" id="43677"/>
    <lineage>
        <taxon>Bacteria</taxon>
        <taxon>Bacillati</taxon>
        <taxon>Actinomycetota</taxon>
        <taxon>Actinomycetes</taxon>
        <taxon>Micrococcales</taxon>
        <taxon>Promicromonosporaceae</taxon>
        <taxon>Promicromonospora</taxon>
    </lineage>
</organism>